<evidence type="ECO:0000313" key="2">
    <source>
        <dbReference type="EMBL" id="MBS2099271.1"/>
    </source>
</evidence>
<name>A0ABS5JXX2_9BACT</name>
<dbReference type="InterPro" id="IPR029044">
    <property type="entry name" value="Nucleotide-diphossugar_trans"/>
</dbReference>
<dbReference type="RefSeq" id="WP_212216512.1">
    <property type="nucleotide sequence ID" value="NZ_JAGUCO010000009.1"/>
</dbReference>
<dbReference type="PANTHER" id="PTHR43685:SF2">
    <property type="entry name" value="GLYCOSYLTRANSFERASE 2-LIKE DOMAIN-CONTAINING PROTEIN"/>
    <property type="match status" value="1"/>
</dbReference>
<dbReference type="PANTHER" id="PTHR43685">
    <property type="entry name" value="GLYCOSYLTRANSFERASE"/>
    <property type="match status" value="1"/>
</dbReference>
<accession>A0ABS5JXX2</accession>
<comment type="caution">
    <text evidence="2">The sequence shown here is derived from an EMBL/GenBank/DDBJ whole genome shotgun (WGS) entry which is preliminary data.</text>
</comment>
<dbReference type="InterPro" id="IPR050834">
    <property type="entry name" value="Glycosyltransf_2"/>
</dbReference>
<dbReference type="SUPFAM" id="SSF53448">
    <property type="entry name" value="Nucleotide-diphospho-sugar transferases"/>
    <property type="match status" value="1"/>
</dbReference>
<dbReference type="CDD" id="cd06433">
    <property type="entry name" value="GT_2_WfgS_like"/>
    <property type="match status" value="1"/>
</dbReference>
<dbReference type="Gene3D" id="3.90.550.10">
    <property type="entry name" value="Spore Coat Polysaccharide Biosynthesis Protein SpsA, Chain A"/>
    <property type="match status" value="1"/>
</dbReference>
<evidence type="ECO:0000313" key="3">
    <source>
        <dbReference type="Proteomes" id="UP000708576"/>
    </source>
</evidence>
<dbReference type="EMBL" id="JAGUCO010000009">
    <property type="protein sequence ID" value="MBS2099271.1"/>
    <property type="molecule type" value="Genomic_DNA"/>
</dbReference>
<proteinExistence type="predicted"/>
<gene>
    <name evidence="2" type="ORF">KEM10_13340</name>
</gene>
<reference evidence="2 3" key="1">
    <citation type="journal article" date="2015" name="Int. J. Syst. Evol. Microbiol.">
        <title>Carboxylicivirga linearis sp. nov., isolated from a sea cucumber culture pond.</title>
        <authorList>
            <person name="Wang F.Q."/>
            <person name="Zhou Y.X."/>
            <person name="Lin X.Z."/>
            <person name="Chen G.J."/>
            <person name="Du Z.J."/>
        </authorList>
    </citation>
    <scope>NUCLEOTIDE SEQUENCE [LARGE SCALE GENOMIC DNA]</scope>
    <source>
        <strain evidence="2 3">FB218</strain>
    </source>
</reference>
<protein>
    <submittedName>
        <fullName evidence="2">Glycosyltransferase</fullName>
    </submittedName>
</protein>
<dbReference type="Proteomes" id="UP000708576">
    <property type="component" value="Unassembled WGS sequence"/>
</dbReference>
<evidence type="ECO:0000259" key="1">
    <source>
        <dbReference type="Pfam" id="PF00535"/>
    </source>
</evidence>
<keyword evidence="3" id="KW-1185">Reference proteome</keyword>
<sequence>MQISIITVTYNSAHTLASTINSIKEQTALKNIEYIVVDGNSTDETVELIKNNTDTISHWISEPDNGIYDAMNKGLKLANGDWVGFLHADDALASNSIVEEMLEVIATNNTINALYGNLNYVQENNINKTVRHWKSQPFKTKLLKNGWMPPHPTLYLKRDLFLKLNGFDTRYKIAADYDFILRLFSNSETQSYFLNKLIVNMRMGGASNQSLSNIIQKSKEDYLALKRNNIGGFSSLLIKNFSKLSQFFKHK</sequence>
<dbReference type="Pfam" id="PF00535">
    <property type="entry name" value="Glycos_transf_2"/>
    <property type="match status" value="1"/>
</dbReference>
<organism evidence="2 3">
    <name type="scientific">Carboxylicivirga linearis</name>
    <dbReference type="NCBI Taxonomy" id="1628157"/>
    <lineage>
        <taxon>Bacteria</taxon>
        <taxon>Pseudomonadati</taxon>
        <taxon>Bacteroidota</taxon>
        <taxon>Bacteroidia</taxon>
        <taxon>Marinilabiliales</taxon>
        <taxon>Marinilabiliaceae</taxon>
        <taxon>Carboxylicivirga</taxon>
    </lineage>
</organism>
<dbReference type="InterPro" id="IPR001173">
    <property type="entry name" value="Glyco_trans_2-like"/>
</dbReference>
<feature type="domain" description="Glycosyltransferase 2-like" evidence="1">
    <location>
        <begin position="4"/>
        <end position="144"/>
    </location>
</feature>